<evidence type="ECO:0000313" key="3">
    <source>
        <dbReference type="Proteomes" id="UP000642284"/>
    </source>
</evidence>
<accession>A0ABR7SJS7</accession>
<keyword evidence="1" id="KW-0812">Transmembrane</keyword>
<keyword evidence="1" id="KW-1133">Transmembrane helix</keyword>
<evidence type="ECO:0000256" key="1">
    <source>
        <dbReference type="SAM" id="Phobius"/>
    </source>
</evidence>
<keyword evidence="3" id="KW-1185">Reference proteome</keyword>
<feature type="transmembrane region" description="Helical" evidence="1">
    <location>
        <begin position="123"/>
        <end position="144"/>
    </location>
</feature>
<sequence length="161" mass="16764">MSDQVRPDEAARALTEIDRRQAQIIRAASLPRWFWAAIGFLLVAFAVIVDATHGALVQVVAAVVFMAGALAAVGSVAYRSVRGAQPRTNLVGPRVMAADLAFTAVIVGVSLAASFTLTASGVSYAATIGASTTAAILVVGGPMYTRYRQGLMLANRSGGRR</sequence>
<dbReference type="RefSeq" id="WP_187816209.1">
    <property type="nucleotide sequence ID" value="NZ_JACTVJ010000012.1"/>
</dbReference>
<keyword evidence="1" id="KW-0472">Membrane</keyword>
<comment type="caution">
    <text evidence="2">The sequence shown here is derived from an EMBL/GenBank/DDBJ whole genome shotgun (WGS) entry which is preliminary data.</text>
</comment>
<proteinExistence type="predicted"/>
<reference evidence="2 3" key="1">
    <citation type="submission" date="2020-08" db="EMBL/GenBank/DDBJ databases">
        <title>Genemic of Streptomyces polyaspartic.</title>
        <authorList>
            <person name="Liu W."/>
        </authorList>
    </citation>
    <scope>NUCLEOTIDE SEQUENCE [LARGE SCALE GENOMIC DNA]</scope>
    <source>
        <strain evidence="2 3">TRM66268-LWL</strain>
    </source>
</reference>
<organism evidence="2 3">
    <name type="scientific">Streptomyces polyasparticus</name>
    <dbReference type="NCBI Taxonomy" id="2767826"/>
    <lineage>
        <taxon>Bacteria</taxon>
        <taxon>Bacillati</taxon>
        <taxon>Actinomycetota</taxon>
        <taxon>Actinomycetes</taxon>
        <taxon>Kitasatosporales</taxon>
        <taxon>Streptomycetaceae</taxon>
        <taxon>Streptomyces</taxon>
    </lineage>
</organism>
<feature type="transmembrane region" description="Helical" evidence="1">
    <location>
        <begin position="98"/>
        <end position="117"/>
    </location>
</feature>
<evidence type="ECO:0008006" key="4">
    <source>
        <dbReference type="Google" id="ProtNLM"/>
    </source>
</evidence>
<name>A0ABR7SJS7_9ACTN</name>
<evidence type="ECO:0000313" key="2">
    <source>
        <dbReference type="EMBL" id="MBC9715745.1"/>
    </source>
</evidence>
<protein>
    <recommendedName>
        <fullName evidence="4">Integral membrane protein</fullName>
    </recommendedName>
</protein>
<dbReference type="EMBL" id="JACTVJ010000012">
    <property type="protein sequence ID" value="MBC9715745.1"/>
    <property type="molecule type" value="Genomic_DNA"/>
</dbReference>
<gene>
    <name evidence="2" type="ORF">H9Y04_24690</name>
</gene>
<dbReference type="Proteomes" id="UP000642284">
    <property type="component" value="Unassembled WGS sequence"/>
</dbReference>
<feature type="transmembrane region" description="Helical" evidence="1">
    <location>
        <begin position="55"/>
        <end position="78"/>
    </location>
</feature>
<feature type="transmembrane region" description="Helical" evidence="1">
    <location>
        <begin position="30"/>
        <end position="49"/>
    </location>
</feature>